<keyword evidence="4" id="KW-0347">Helicase</keyword>
<dbReference type="CDD" id="cd18793">
    <property type="entry name" value="SF2_C_SNF"/>
    <property type="match status" value="1"/>
</dbReference>
<dbReference type="Pfam" id="PF00271">
    <property type="entry name" value="Helicase_C"/>
    <property type="match status" value="1"/>
</dbReference>
<evidence type="ECO:0000313" key="4">
    <source>
        <dbReference type="EMBL" id="BAI68754.1"/>
    </source>
</evidence>
<dbReference type="RefSeq" id="WP_012962937.1">
    <property type="nucleotide sequence ID" value="NC_013799.1"/>
</dbReference>
<evidence type="ECO:0000256" key="1">
    <source>
        <dbReference type="ARBA" id="ARBA00022801"/>
    </source>
</evidence>
<keyword evidence="4" id="KW-0067">ATP-binding</keyword>
<dbReference type="PANTHER" id="PTHR45766:SF6">
    <property type="entry name" value="SWI_SNF-RELATED MATRIX-ASSOCIATED ACTIN-DEPENDENT REGULATOR OF CHROMATIN SUBFAMILY A-LIKE PROTEIN 1"/>
    <property type="match status" value="1"/>
</dbReference>
<dbReference type="PATRIC" id="fig|608538.5.peg.286"/>
<dbReference type="AlphaFoldDB" id="D3DG02"/>
<dbReference type="GO" id="GO:0003677">
    <property type="term" value="F:DNA binding"/>
    <property type="evidence" value="ECO:0007669"/>
    <property type="project" value="InterPro"/>
</dbReference>
<dbReference type="Pfam" id="PF13091">
    <property type="entry name" value="PLDc_2"/>
    <property type="match status" value="1"/>
</dbReference>
<keyword evidence="5" id="KW-1185">Reference proteome</keyword>
<dbReference type="SUPFAM" id="SSF52540">
    <property type="entry name" value="P-loop containing nucleoside triphosphate hydrolases"/>
    <property type="match status" value="2"/>
</dbReference>
<dbReference type="GO" id="GO:0016787">
    <property type="term" value="F:hydrolase activity"/>
    <property type="evidence" value="ECO:0007669"/>
    <property type="project" value="UniProtKB-KW"/>
</dbReference>
<dbReference type="SMART" id="SM00490">
    <property type="entry name" value="HELICc"/>
    <property type="match status" value="1"/>
</dbReference>
<dbReference type="EMBL" id="AP011112">
    <property type="protein sequence ID" value="BAI68754.1"/>
    <property type="molecule type" value="Genomic_DNA"/>
</dbReference>
<dbReference type="KEGG" id="hth:HTH_0287"/>
<protein>
    <submittedName>
        <fullName evidence="4">Helicase domain protein</fullName>
    </submittedName>
</protein>
<dbReference type="GO" id="GO:0004386">
    <property type="term" value="F:helicase activity"/>
    <property type="evidence" value="ECO:0007669"/>
    <property type="project" value="UniProtKB-KW"/>
</dbReference>
<dbReference type="PROSITE" id="PS51192">
    <property type="entry name" value="HELICASE_ATP_BIND_1"/>
    <property type="match status" value="1"/>
</dbReference>
<dbReference type="Gene3D" id="3.40.50.300">
    <property type="entry name" value="P-loop containing nucleotide triphosphate hydrolases"/>
    <property type="match status" value="2"/>
</dbReference>
<proteinExistence type="predicted"/>
<dbReference type="SMART" id="SM00487">
    <property type="entry name" value="DEXDc"/>
    <property type="match status" value="1"/>
</dbReference>
<keyword evidence="4" id="KW-0547">Nucleotide-binding</keyword>
<keyword evidence="1" id="KW-0378">Hydrolase</keyword>
<dbReference type="STRING" id="608538.HTH_0287"/>
<evidence type="ECO:0000313" key="5">
    <source>
        <dbReference type="Proteomes" id="UP000002574"/>
    </source>
</evidence>
<dbReference type="InterPro" id="IPR049730">
    <property type="entry name" value="SNF2/RAD54-like_C"/>
</dbReference>
<dbReference type="InterPro" id="IPR027417">
    <property type="entry name" value="P-loop_NTPase"/>
</dbReference>
<dbReference type="InterPro" id="IPR000330">
    <property type="entry name" value="SNF2_N"/>
</dbReference>
<dbReference type="Pfam" id="PF00176">
    <property type="entry name" value="SNF2-rel_dom"/>
    <property type="match status" value="1"/>
</dbReference>
<dbReference type="OrthoDB" id="9814088at2"/>
<sequence>MGAPSTDLSFITNEGGISLKDRLLALIKDCETFDCIVGYFYLSGFHLIYKALENTKKIRILTGMGIDPKSAHIIHSAKEIKEKAQKKMEEELEDCEDSYEVESAIRRFVEWIESGKLEIKAYPDGRLHAKVYIMTFREGDRDLGRVITGSSNLTQSGLEGNLEFNVELKNRADYEYAKKKFEELWSQAVDITEDYVKTITEKTWLNDKITPYELYLKFLYEYFRDELKAGDFELKLPSGIKRLKYQEQAVINAKRILEAYGGVFISDVVGLGKTYITAMLLKQLDGRTVVIAPPNLIDEKNPGSWVNVLDSFKINARFFSTGKLDDAISYIQSKDSEDPIKNVVIDESHRFRTEDTKSYEKLAQICRGKRVILVSATPYNNHPIDILSQLKLFQSPRKSLIPGVPNLESFFKKLDKKLKEAKKEGEEEYVRVSREVSKEIREKVLKHVMIRRTRRDILNYFREDIDKEGIKFPEVEPPKPIYYQLEKEEDDIFMETLRILTKDIKYSRYKVLTYHKNEDIRNKLLTSQKNLATIMKILLVKRLESSFHAFKNSINRFVKYYENFIKEYEKGHVYVSKEHINKLFELLEEEDYEAIEKLIEEDKVQRYPREEFFEKLEKDLYEDLSSLRRIKQMWDNIKRDPKLEKLIKELEENPILKNNKVIIFTESKETAEYLYQELTKKFGNTVLLFHGSASENHKELLIKNFDANLPQKQQDNTYRMLVTTDTLAEGINLHRSNIIINYDIPWNPTKIIQRVGRVNRIGTKFDTIYVFNFFPTEKADSEIELTKIARSKVEAFLNMLGEDSAILTQDEPVASHELFDKLVSKEVLEEDKEEESEIKYLRIIEEIRDKDPKLFEKIKHLPKKARSSKRFSESLRDIASSNSLLTFFRKGKLMKFFLSDKEKTVELDFLTAAKILESQQNEKRAEFPPSKDFYELFNKNKEAFMNATEDEIVETHRQAGRSSYNDLLKILKAVLRNGKELTEEQQEYYKTLINRLEEGAIPKKTVQKTLKELNALKEDIQDPIKVLSVCQRTIPSALLKSHYAQAPALEESKREVILSLYLQGDEHHKYFGVD</sequence>
<dbReference type="eggNOG" id="COG3886">
    <property type="taxonomic scope" value="Bacteria"/>
</dbReference>
<dbReference type="Proteomes" id="UP000002574">
    <property type="component" value="Chromosome"/>
</dbReference>
<reference evidence="4 5" key="1">
    <citation type="journal article" date="2010" name="J. Bacteriol.">
        <title>Complete genome sequence of the thermophilic, obligately chemolithoautotrophic hydrogen-oxidizing bacterium Hydrogenobacter thermophilus TK-6.</title>
        <authorList>
            <person name="Arai H."/>
            <person name="Kanbe H."/>
            <person name="Ishii M."/>
            <person name="Igarashi Y."/>
        </authorList>
    </citation>
    <scope>NUCLEOTIDE SEQUENCE [LARGE SCALE GENOMIC DNA]</scope>
    <source>
        <strain evidence="5">DSM 6534 / IAM 12695 / TK-6 [Tokyo]</strain>
    </source>
</reference>
<feature type="domain" description="Helicase C-terminal" evidence="3">
    <location>
        <begin position="642"/>
        <end position="804"/>
    </location>
</feature>
<gene>
    <name evidence="4" type="ordered locus">HTH_0287</name>
</gene>
<dbReference type="SUPFAM" id="SSF56024">
    <property type="entry name" value="Phospholipase D/nuclease"/>
    <property type="match status" value="1"/>
</dbReference>
<evidence type="ECO:0000259" key="2">
    <source>
        <dbReference type="PROSITE" id="PS51192"/>
    </source>
</evidence>
<dbReference type="InterPro" id="IPR001650">
    <property type="entry name" value="Helicase_C-like"/>
</dbReference>
<dbReference type="GO" id="GO:0005524">
    <property type="term" value="F:ATP binding"/>
    <property type="evidence" value="ECO:0007669"/>
    <property type="project" value="InterPro"/>
</dbReference>
<dbReference type="PROSITE" id="PS51194">
    <property type="entry name" value="HELICASE_CTER"/>
    <property type="match status" value="1"/>
</dbReference>
<evidence type="ECO:0000259" key="3">
    <source>
        <dbReference type="PROSITE" id="PS51194"/>
    </source>
</evidence>
<dbReference type="InterPro" id="IPR025202">
    <property type="entry name" value="PLD-like_dom"/>
</dbReference>
<accession>D3DG02</accession>
<organism evidence="4 5">
    <name type="scientific">Hydrogenobacter thermophilus (strain DSM 6534 / IAM 12695 / TK-6)</name>
    <dbReference type="NCBI Taxonomy" id="608538"/>
    <lineage>
        <taxon>Bacteria</taxon>
        <taxon>Pseudomonadati</taxon>
        <taxon>Aquificota</taxon>
        <taxon>Aquificia</taxon>
        <taxon>Aquificales</taxon>
        <taxon>Aquificaceae</taxon>
        <taxon>Hydrogenobacter</taxon>
    </lineage>
</organism>
<dbReference type="CDD" id="cd09178">
    <property type="entry name" value="PLDc_N_Snf2_like"/>
    <property type="match status" value="1"/>
</dbReference>
<dbReference type="Gene3D" id="3.30.870.10">
    <property type="entry name" value="Endonuclease Chain A"/>
    <property type="match status" value="1"/>
</dbReference>
<dbReference type="eggNOG" id="COG0553">
    <property type="taxonomic scope" value="Bacteria"/>
</dbReference>
<dbReference type="InterPro" id="IPR014001">
    <property type="entry name" value="Helicase_ATP-bd"/>
</dbReference>
<dbReference type="PANTHER" id="PTHR45766">
    <property type="entry name" value="DNA ANNEALING HELICASE AND ENDONUCLEASE ZRANB3 FAMILY MEMBER"/>
    <property type="match status" value="1"/>
</dbReference>
<feature type="domain" description="Helicase ATP-binding" evidence="2">
    <location>
        <begin position="254"/>
        <end position="396"/>
    </location>
</feature>
<name>D3DG02_HYDTT</name>
<dbReference type="KEGG" id="hte:Hydth_0284"/>